<dbReference type="EMBL" id="JAPWTK010000334">
    <property type="protein sequence ID" value="KAJ8942299.1"/>
    <property type="molecule type" value="Genomic_DNA"/>
</dbReference>
<dbReference type="GO" id="GO:0005874">
    <property type="term" value="C:microtubule"/>
    <property type="evidence" value="ECO:0007669"/>
    <property type="project" value="UniProtKB-KW"/>
</dbReference>
<evidence type="ECO:0000259" key="5">
    <source>
        <dbReference type="Pfam" id="PF17681"/>
    </source>
</evidence>
<sequence length="315" mass="36236">MEKGWFQDRMNKQGCKENTEMTLKRALYVMHEHHSRFEWLAYIAEQCSDKKGGALITAIHGFLQHGSKCAQEADHSSDPVKCCPLDATKGEWITMNRDIDQQILTEVKQRRHCCSLSDWSIVRFLSLVFVYNCCAGRPTPRTPSEGLPDHHINDIFFFTTENRARKRAKNCVLLDVSEGVLKAVCKPLYIMLSRWLLDGEINDPCNEFFIESKTIITAERLWHDKYYVRQSMVPSFITMDQAKKILATGKSINFLRQICKDGGGQLSGRESFHKLFKTTSVPMRDTRWRCSPLSIAVIVVEEVLKHEKVEVMIAT</sequence>
<gene>
    <name evidence="6" type="ORF">NQ318_005617</name>
</gene>
<dbReference type="InterPro" id="IPR041470">
    <property type="entry name" value="GCP_N"/>
</dbReference>
<dbReference type="InterPro" id="IPR007259">
    <property type="entry name" value="GCP"/>
</dbReference>
<dbReference type="PANTHER" id="PTHR19302">
    <property type="entry name" value="GAMMA TUBULIN COMPLEX PROTEIN"/>
    <property type="match status" value="1"/>
</dbReference>
<dbReference type="Proteomes" id="UP001162162">
    <property type="component" value="Unassembled WGS sequence"/>
</dbReference>
<name>A0AAV8XX02_9CUCU</name>
<dbReference type="GO" id="GO:0000930">
    <property type="term" value="C:gamma-tubulin complex"/>
    <property type="evidence" value="ECO:0007669"/>
    <property type="project" value="TreeGrafter"/>
</dbReference>
<accession>A0AAV8XX02</accession>
<evidence type="ECO:0000313" key="7">
    <source>
        <dbReference type="Proteomes" id="UP001162162"/>
    </source>
</evidence>
<dbReference type="GO" id="GO:0007020">
    <property type="term" value="P:microtubule nucleation"/>
    <property type="evidence" value="ECO:0007669"/>
    <property type="project" value="InterPro"/>
</dbReference>
<keyword evidence="3" id="KW-0493">Microtubule</keyword>
<feature type="domain" description="Gamma tubulin complex component protein N-terminal" evidence="5">
    <location>
        <begin position="175"/>
        <end position="263"/>
    </location>
</feature>
<dbReference type="GO" id="GO:0051321">
    <property type="term" value="P:meiotic cell cycle"/>
    <property type="evidence" value="ECO:0007669"/>
    <property type="project" value="TreeGrafter"/>
</dbReference>
<evidence type="ECO:0000313" key="6">
    <source>
        <dbReference type="EMBL" id="KAJ8942299.1"/>
    </source>
</evidence>
<protein>
    <recommendedName>
        <fullName evidence="5">Gamma tubulin complex component protein N-terminal domain-containing protein</fullName>
    </recommendedName>
</protein>
<proteinExistence type="predicted"/>
<dbReference type="PANTHER" id="PTHR19302:SF14">
    <property type="entry name" value="GAMMA-TUBULIN COMPLEX COMPONENT 3"/>
    <property type="match status" value="1"/>
</dbReference>
<dbReference type="GO" id="GO:0000278">
    <property type="term" value="P:mitotic cell cycle"/>
    <property type="evidence" value="ECO:0007669"/>
    <property type="project" value="TreeGrafter"/>
</dbReference>
<dbReference type="GO" id="GO:0051011">
    <property type="term" value="F:microtubule minus-end binding"/>
    <property type="evidence" value="ECO:0007669"/>
    <property type="project" value="TreeGrafter"/>
</dbReference>
<comment type="caution">
    <text evidence="6">The sequence shown here is derived from an EMBL/GenBank/DDBJ whole genome shotgun (WGS) entry which is preliminary data.</text>
</comment>
<dbReference type="GO" id="GO:0000922">
    <property type="term" value="C:spindle pole"/>
    <property type="evidence" value="ECO:0007669"/>
    <property type="project" value="InterPro"/>
</dbReference>
<dbReference type="Pfam" id="PF17681">
    <property type="entry name" value="GCP_N_terminal"/>
    <property type="match status" value="1"/>
</dbReference>
<reference evidence="6" key="1">
    <citation type="journal article" date="2023" name="Insect Mol. Biol.">
        <title>Genome sequencing provides insights into the evolution of gene families encoding plant cell wall-degrading enzymes in longhorned beetles.</title>
        <authorList>
            <person name="Shin N.R."/>
            <person name="Okamura Y."/>
            <person name="Kirsch R."/>
            <person name="Pauchet Y."/>
        </authorList>
    </citation>
    <scope>NUCLEOTIDE SEQUENCE</scope>
    <source>
        <strain evidence="6">AMC_N1</strain>
    </source>
</reference>
<evidence type="ECO:0000256" key="4">
    <source>
        <dbReference type="ARBA" id="ARBA00023212"/>
    </source>
</evidence>
<organism evidence="6 7">
    <name type="scientific">Aromia moschata</name>
    <dbReference type="NCBI Taxonomy" id="1265417"/>
    <lineage>
        <taxon>Eukaryota</taxon>
        <taxon>Metazoa</taxon>
        <taxon>Ecdysozoa</taxon>
        <taxon>Arthropoda</taxon>
        <taxon>Hexapoda</taxon>
        <taxon>Insecta</taxon>
        <taxon>Pterygota</taxon>
        <taxon>Neoptera</taxon>
        <taxon>Endopterygota</taxon>
        <taxon>Coleoptera</taxon>
        <taxon>Polyphaga</taxon>
        <taxon>Cucujiformia</taxon>
        <taxon>Chrysomeloidea</taxon>
        <taxon>Cerambycidae</taxon>
        <taxon>Cerambycinae</taxon>
        <taxon>Callichromatini</taxon>
        <taxon>Aromia</taxon>
    </lineage>
</organism>
<evidence type="ECO:0000256" key="2">
    <source>
        <dbReference type="ARBA" id="ARBA00022490"/>
    </source>
</evidence>
<dbReference type="GO" id="GO:0031122">
    <property type="term" value="P:cytoplasmic microtubule organization"/>
    <property type="evidence" value="ECO:0007669"/>
    <property type="project" value="TreeGrafter"/>
</dbReference>
<evidence type="ECO:0000256" key="1">
    <source>
        <dbReference type="ARBA" id="ARBA00004245"/>
    </source>
</evidence>
<dbReference type="AlphaFoldDB" id="A0AAV8XX02"/>
<keyword evidence="7" id="KW-1185">Reference proteome</keyword>
<dbReference type="GO" id="GO:0051225">
    <property type="term" value="P:spindle assembly"/>
    <property type="evidence" value="ECO:0007669"/>
    <property type="project" value="TreeGrafter"/>
</dbReference>
<dbReference type="GO" id="GO:0043015">
    <property type="term" value="F:gamma-tubulin binding"/>
    <property type="evidence" value="ECO:0007669"/>
    <property type="project" value="InterPro"/>
</dbReference>
<keyword evidence="2" id="KW-0963">Cytoplasm</keyword>
<keyword evidence="4" id="KW-0206">Cytoskeleton</keyword>
<comment type="subcellular location">
    <subcellularLocation>
        <location evidence="1">Cytoplasm</location>
        <location evidence="1">Cytoskeleton</location>
    </subcellularLocation>
</comment>
<evidence type="ECO:0000256" key="3">
    <source>
        <dbReference type="ARBA" id="ARBA00022701"/>
    </source>
</evidence>